<protein>
    <submittedName>
        <fullName evidence="2">Uncharacterized protein</fullName>
    </submittedName>
</protein>
<dbReference type="PATRIC" id="fig|1938.6.peg.1208"/>
<proteinExistence type="predicted"/>
<feature type="transmembrane region" description="Helical" evidence="1">
    <location>
        <begin position="45"/>
        <end position="64"/>
    </location>
</feature>
<dbReference type="AlphaFoldDB" id="A0A0L8LB46"/>
<feature type="transmembrane region" description="Helical" evidence="1">
    <location>
        <begin position="12"/>
        <end position="33"/>
    </location>
</feature>
<dbReference type="OrthoDB" id="4303398at2"/>
<name>A0A0L8LB46_STRVR</name>
<dbReference type="EMBL" id="LGUP01000032">
    <property type="protein sequence ID" value="KOG35347.1"/>
    <property type="molecule type" value="Genomic_DNA"/>
</dbReference>
<evidence type="ECO:0000313" key="2">
    <source>
        <dbReference type="EMBL" id="KOG35347.1"/>
    </source>
</evidence>
<accession>A0A0L8LB46</accession>
<organism evidence="2 3">
    <name type="scientific">Streptomyces viridochromogenes</name>
    <dbReference type="NCBI Taxonomy" id="1938"/>
    <lineage>
        <taxon>Bacteria</taxon>
        <taxon>Bacillati</taxon>
        <taxon>Actinomycetota</taxon>
        <taxon>Actinomycetes</taxon>
        <taxon>Kitasatosporales</taxon>
        <taxon>Streptomycetaceae</taxon>
        <taxon>Streptomyces</taxon>
    </lineage>
</organism>
<feature type="transmembrane region" description="Helical" evidence="1">
    <location>
        <begin position="76"/>
        <end position="96"/>
    </location>
</feature>
<evidence type="ECO:0000313" key="3">
    <source>
        <dbReference type="Proteomes" id="UP000037023"/>
    </source>
</evidence>
<keyword evidence="1" id="KW-0812">Transmembrane</keyword>
<evidence type="ECO:0000256" key="1">
    <source>
        <dbReference type="SAM" id="Phobius"/>
    </source>
</evidence>
<gene>
    <name evidence="2" type="ORF">ADK34_05475</name>
</gene>
<reference evidence="2 3" key="1">
    <citation type="submission" date="2015-06" db="EMBL/GenBank/DDBJ databases">
        <authorList>
            <person name="Hoefler B.C."/>
            <person name="Straight P.D."/>
        </authorList>
    </citation>
    <scope>NUCLEOTIDE SEQUENCE [LARGE SCALE GENOMIC DNA]</scope>
    <source>
        <strain evidence="2 3">NRRL 3427</strain>
    </source>
</reference>
<dbReference type="RefSeq" id="WP_033211924.1">
    <property type="nucleotide sequence ID" value="NZ_LGUP01000032.1"/>
</dbReference>
<dbReference type="Proteomes" id="UP000037023">
    <property type="component" value="Unassembled WGS sequence"/>
</dbReference>
<keyword evidence="1" id="KW-1133">Transmembrane helix</keyword>
<comment type="caution">
    <text evidence="2">The sequence shown here is derived from an EMBL/GenBank/DDBJ whole genome shotgun (WGS) entry which is preliminary data.</text>
</comment>
<sequence length="124" mass="13484">MMFGYSDEWWVVFFAPMILWIPFGPFVMCGMGVCCALRPGWRARLWSVLVPLLPTGVGLVIMLMPWSEPTRTDDLIGFLGGYVLGITVTPWVLGYGTTRAVRAVRSARARRKGSDGGADAGGAA</sequence>
<keyword evidence="1" id="KW-0472">Membrane</keyword>